<reference evidence="6 7" key="1">
    <citation type="submission" date="2020-04" db="EMBL/GenBank/DDBJ databases">
        <title>Zoogloea sp. G-4-1-14 isolated from soil.</title>
        <authorList>
            <person name="Dahal R.H."/>
        </authorList>
    </citation>
    <scope>NUCLEOTIDE SEQUENCE [LARGE SCALE GENOMIC DNA]</scope>
    <source>
        <strain evidence="6 7">G-4-1-14</strain>
    </source>
</reference>
<evidence type="ECO:0000256" key="4">
    <source>
        <dbReference type="PROSITE-ProRule" id="PRU00433"/>
    </source>
</evidence>
<keyword evidence="3 4" id="KW-0408">Iron</keyword>
<dbReference type="InterPro" id="IPR009056">
    <property type="entry name" value="Cyt_c-like_dom"/>
</dbReference>
<proteinExistence type="predicted"/>
<dbReference type="PANTHER" id="PTHR33751">
    <property type="entry name" value="CBB3-TYPE CYTOCHROME C OXIDASE SUBUNIT FIXP"/>
    <property type="match status" value="1"/>
</dbReference>
<dbReference type="RefSeq" id="WP_169144910.1">
    <property type="nucleotide sequence ID" value="NZ_JABBGA010000003.1"/>
</dbReference>
<dbReference type="Proteomes" id="UP000580043">
    <property type="component" value="Unassembled WGS sequence"/>
</dbReference>
<evidence type="ECO:0000313" key="6">
    <source>
        <dbReference type="EMBL" id="NML25276.1"/>
    </source>
</evidence>
<evidence type="ECO:0000256" key="3">
    <source>
        <dbReference type="ARBA" id="ARBA00023004"/>
    </source>
</evidence>
<dbReference type="SUPFAM" id="SSF46626">
    <property type="entry name" value="Cytochrome c"/>
    <property type="match status" value="1"/>
</dbReference>
<evidence type="ECO:0000259" key="5">
    <source>
        <dbReference type="PROSITE" id="PS51007"/>
    </source>
</evidence>
<evidence type="ECO:0000256" key="1">
    <source>
        <dbReference type="ARBA" id="ARBA00022617"/>
    </source>
</evidence>
<gene>
    <name evidence="6" type="ORF">HHL15_05955</name>
</gene>
<keyword evidence="1 4" id="KW-0349">Heme</keyword>
<accession>A0A848G2J4</accession>
<dbReference type="PANTHER" id="PTHR33751:SF1">
    <property type="entry name" value="CBB3-TYPE CYTOCHROME C OXIDASE SUBUNIT FIXP"/>
    <property type="match status" value="1"/>
</dbReference>
<comment type="caution">
    <text evidence="6">The sequence shown here is derived from an EMBL/GenBank/DDBJ whole genome shotgun (WGS) entry which is preliminary data.</text>
</comment>
<dbReference type="GO" id="GO:0020037">
    <property type="term" value="F:heme binding"/>
    <property type="evidence" value="ECO:0007669"/>
    <property type="project" value="InterPro"/>
</dbReference>
<dbReference type="PROSITE" id="PS51007">
    <property type="entry name" value="CYTC"/>
    <property type="match status" value="1"/>
</dbReference>
<protein>
    <submittedName>
        <fullName evidence="6">C-type cytochrome</fullName>
    </submittedName>
</protein>
<keyword evidence="2 4" id="KW-0479">Metal-binding</keyword>
<feature type="domain" description="Cytochrome c" evidence="5">
    <location>
        <begin position="59"/>
        <end position="140"/>
    </location>
</feature>
<organism evidence="6 7">
    <name type="scientific">Zoogloea dura</name>
    <dbReference type="NCBI Taxonomy" id="2728840"/>
    <lineage>
        <taxon>Bacteria</taxon>
        <taxon>Pseudomonadati</taxon>
        <taxon>Pseudomonadota</taxon>
        <taxon>Betaproteobacteria</taxon>
        <taxon>Rhodocyclales</taxon>
        <taxon>Zoogloeaceae</taxon>
        <taxon>Zoogloea</taxon>
    </lineage>
</organism>
<dbReference type="Gene3D" id="1.10.760.10">
    <property type="entry name" value="Cytochrome c-like domain"/>
    <property type="match status" value="1"/>
</dbReference>
<dbReference type="InterPro" id="IPR036909">
    <property type="entry name" value="Cyt_c-like_dom_sf"/>
</dbReference>
<dbReference type="GO" id="GO:0046872">
    <property type="term" value="F:metal ion binding"/>
    <property type="evidence" value="ECO:0007669"/>
    <property type="project" value="UniProtKB-KW"/>
</dbReference>
<sequence length="159" mass="16817">MKEPTLPCSSHPRAARRRALAIGTCLILGLSGLAHGFGVTPAGGGPAATSANPLAGNVAAARKGEELFGRNCQQCHNTRGHGGKCPQLVRGAWAPGGPNSDRFMFDTISKGRPNTQMGSFGLALSEEEIWQIVTFLREEAVRVKATARKAADDDDASWY</sequence>
<dbReference type="AlphaFoldDB" id="A0A848G2J4"/>
<evidence type="ECO:0000313" key="7">
    <source>
        <dbReference type="Proteomes" id="UP000580043"/>
    </source>
</evidence>
<dbReference type="InterPro" id="IPR050597">
    <property type="entry name" value="Cytochrome_c_Oxidase_Subunit"/>
</dbReference>
<dbReference type="Pfam" id="PF13442">
    <property type="entry name" value="Cytochrome_CBB3"/>
    <property type="match status" value="1"/>
</dbReference>
<keyword evidence="7" id="KW-1185">Reference proteome</keyword>
<dbReference type="GO" id="GO:0009055">
    <property type="term" value="F:electron transfer activity"/>
    <property type="evidence" value="ECO:0007669"/>
    <property type="project" value="InterPro"/>
</dbReference>
<evidence type="ECO:0000256" key="2">
    <source>
        <dbReference type="ARBA" id="ARBA00022723"/>
    </source>
</evidence>
<name>A0A848G2J4_9RHOO</name>
<dbReference type="EMBL" id="JABBGA010000003">
    <property type="protein sequence ID" value="NML25276.1"/>
    <property type="molecule type" value="Genomic_DNA"/>
</dbReference>